<accession>A0A382EZU0</accession>
<gene>
    <name evidence="2" type="ORF">METZ01_LOCUS209122</name>
</gene>
<dbReference type="InterPro" id="IPR036249">
    <property type="entry name" value="Thioredoxin-like_sf"/>
</dbReference>
<dbReference type="Pfam" id="PF00578">
    <property type="entry name" value="AhpC-TSA"/>
    <property type="match status" value="1"/>
</dbReference>
<dbReference type="SUPFAM" id="SSF52833">
    <property type="entry name" value="Thioredoxin-like"/>
    <property type="match status" value="1"/>
</dbReference>
<reference evidence="2" key="1">
    <citation type="submission" date="2018-05" db="EMBL/GenBank/DDBJ databases">
        <authorList>
            <person name="Lanie J.A."/>
            <person name="Ng W.-L."/>
            <person name="Kazmierczak K.M."/>
            <person name="Andrzejewski T.M."/>
            <person name="Davidsen T.M."/>
            <person name="Wayne K.J."/>
            <person name="Tettelin H."/>
            <person name="Glass J.I."/>
            <person name="Rusch D."/>
            <person name="Podicherti R."/>
            <person name="Tsui H.-C.T."/>
            <person name="Winkler M.E."/>
        </authorList>
    </citation>
    <scope>NUCLEOTIDE SEQUENCE</scope>
</reference>
<dbReference type="InterPro" id="IPR000866">
    <property type="entry name" value="AhpC/TSA"/>
</dbReference>
<dbReference type="GO" id="GO:0016491">
    <property type="term" value="F:oxidoreductase activity"/>
    <property type="evidence" value="ECO:0007669"/>
    <property type="project" value="InterPro"/>
</dbReference>
<feature type="non-terminal residue" evidence="2">
    <location>
        <position position="92"/>
    </location>
</feature>
<dbReference type="AlphaFoldDB" id="A0A382EZU0"/>
<evidence type="ECO:0000259" key="1">
    <source>
        <dbReference type="Pfam" id="PF00578"/>
    </source>
</evidence>
<organism evidence="2">
    <name type="scientific">marine metagenome</name>
    <dbReference type="NCBI Taxonomy" id="408172"/>
    <lineage>
        <taxon>unclassified sequences</taxon>
        <taxon>metagenomes</taxon>
        <taxon>ecological metagenomes</taxon>
    </lineage>
</organism>
<proteinExistence type="predicted"/>
<dbReference type="EMBL" id="UINC01047241">
    <property type="protein sequence ID" value="SVB56268.1"/>
    <property type="molecule type" value="Genomic_DNA"/>
</dbReference>
<sequence length="92" mass="10527">MPTNQYGIPTTLADNAGHHVLVLWLDGFPAAGDSQIWNWLREDYTEFTARNTKIIIVTRQSTTANQQFSNRFELFFDVLSDPDDQLIAELKP</sequence>
<protein>
    <recommendedName>
        <fullName evidence="1">Alkyl hydroperoxide reductase subunit C/ Thiol specific antioxidant domain-containing protein</fullName>
    </recommendedName>
</protein>
<name>A0A382EZU0_9ZZZZ</name>
<feature type="domain" description="Alkyl hydroperoxide reductase subunit C/ Thiol specific antioxidant" evidence="1">
    <location>
        <begin position="4"/>
        <end position="90"/>
    </location>
</feature>
<dbReference type="GO" id="GO:0016209">
    <property type="term" value="F:antioxidant activity"/>
    <property type="evidence" value="ECO:0007669"/>
    <property type="project" value="InterPro"/>
</dbReference>
<dbReference type="Gene3D" id="3.40.30.10">
    <property type="entry name" value="Glutaredoxin"/>
    <property type="match status" value="1"/>
</dbReference>
<evidence type="ECO:0000313" key="2">
    <source>
        <dbReference type="EMBL" id="SVB56268.1"/>
    </source>
</evidence>